<reference evidence="3" key="2">
    <citation type="submission" date="2025-08" db="UniProtKB">
        <authorList>
            <consortium name="Ensembl"/>
        </authorList>
    </citation>
    <scope>IDENTIFICATION</scope>
</reference>
<dbReference type="GO" id="GO:0005829">
    <property type="term" value="C:cytosol"/>
    <property type="evidence" value="ECO:0007669"/>
    <property type="project" value="Ensembl"/>
</dbReference>
<dbReference type="Proteomes" id="UP000028761">
    <property type="component" value="Chromosome 1"/>
</dbReference>
<feature type="compositionally biased region" description="Polar residues" evidence="2">
    <location>
        <begin position="651"/>
        <end position="660"/>
    </location>
</feature>
<dbReference type="GO" id="GO:0002052">
    <property type="term" value="P:positive regulation of neuroblast proliferation"/>
    <property type="evidence" value="ECO:0007669"/>
    <property type="project" value="Ensembl"/>
</dbReference>
<sequence>MRSDGFIRGFPVFTLHFSFLPPCEEHVCFPFRCDRKFPEASIAMLNCSRDCLPPAACFRRRRLARRPGYMRSSTGPGIGFLSPAVGTLFRVPGGVPGEESHHSESRTRECGLDLRGLLVGSPVSKSAAAPAMTSVRGTSAHFGIQLRGGTRLPDRLSRLCGPGNAGWQQEFAAMDSSETLDASWEAACSDGARRVQAAGSVPSAELSSNSCNPGCGPEDPPAPPGSHSAFASSFSFIRLSLGSAGERGEAEGCPPSREAESPCQSPQEMGAKAASLDGPHKDPRCLSRPFSLLATQVSEDLAQASGNSSRPDCEMHSLPDMDSGSSSSLDPSLTGCGGDGSSRSGDAHSWDTLLRKWEPVLRDCLLRNQRQVEVISLRLKLQKLQEDAVENDDYDKGSRDCLPPAACFRRRRLARRPGYMRSSTGPGIGFLSPAVGTLFRVPGGVPGEESHHSESRTRECGLDLRGLLVGSPVSKSAAAPAMTSVRGTSAHFGIQLRGGTRLPDRLSRLCGPGNAGWQQEFAAMDSSETLDASWEAACSDGARRVQAAGSVPSAELSSNSCNPGCGPEDPPAPPGSHSAFASSFSFIRLSLGSAGERGEAEGCPPSREAESPCQSPQEMGAKAASLDGPHKDPRCLSRPFSLLATQVSEDLAQASGNSSRPDCEMHSLPDMDSGSSSSLDPSLTGCGGDGSSRSGDAHSWDTLLRKWEPVLRDCLLRNQRQVEVISLRLKLQKLQEDAVENDDYDKAETLQQRLEDLEQEKINLHFQLPSRQPALSSFLGHLAAQVQAALRRGATQQASGDDTHASLRTEPRLLERTAQDSLHVSITRRDWLLQEKQQLQKEIEALQARMSVLEAKDQQLRREIEEKEQQLRWQGCDLTPLVGRLSLGQLREVSKALQDTLASAGRIPFHAEPPETIRSLQERIKSLNLSLKEITTKVCMSEKFCSTLRKKVNDIETQLPALLEAKMHAISGNHFCTAKDLTEEIRSLTSEREGLEGLLSKLLVLSSRNVKKLGSVKEDYDRLRREVEHQETAYETSVKENTMKYMETLKDKLCSCKCPLLGKVWEADLEACRLLIQSLQLQEARGSLSVEDERQMDALEGAVCIAAPPIPPRLHSEDKRKTPLQALEEWKAHLIPSLYCAGGEQKEESYILSAELGEKCEDIGKKLLYLEDQLHTAIHSHDEDLIHILFNLQLSKTKLFYRRKSLKGSYASEDGNK</sequence>
<reference evidence="3" key="3">
    <citation type="submission" date="2025-09" db="UniProtKB">
        <authorList>
            <consortium name="Ensembl"/>
        </authorList>
    </citation>
    <scope>IDENTIFICATION</scope>
</reference>
<feature type="region of interest" description="Disordered" evidence="2">
    <location>
        <begin position="595"/>
        <end position="631"/>
    </location>
</feature>
<dbReference type="GeneTree" id="ENSGT00390000006176"/>
<dbReference type="GO" id="GO:0042802">
    <property type="term" value="F:identical protein binding"/>
    <property type="evidence" value="ECO:0007669"/>
    <property type="project" value="Ensembl"/>
</dbReference>
<dbReference type="SUPFAM" id="SSF46579">
    <property type="entry name" value="Prefoldin"/>
    <property type="match status" value="1"/>
</dbReference>
<dbReference type="AlphaFoldDB" id="A0A2I3N3L0"/>
<dbReference type="GO" id="GO:0005739">
    <property type="term" value="C:mitochondrion"/>
    <property type="evidence" value="ECO:0007669"/>
    <property type="project" value="Ensembl"/>
</dbReference>
<dbReference type="GO" id="GO:0098982">
    <property type="term" value="C:GABA-ergic synapse"/>
    <property type="evidence" value="ECO:0007669"/>
    <property type="project" value="Ensembl"/>
</dbReference>
<feature type="region of interest" description="Disordered" evidence="2">
    <location>
        <begin position="651"/>
        <end position="697"/>
    </location>
</feature>
<feature type="compositionally biased region" description="Low complexity" evidence="2">
    <location>
        <begin position="320"/>
        <end position="333"/>
    </location>
</feature>
<evidence type="ECO:0000256" key="1">
    <source>
        <dbReference type="SAM" id="Coils"/>
    </source>
</evidence>
<dbReference type="GO" id="GO:0098978">
    <property type="term" value="C:glutamatergic synapse"/>
    <property type="evidence" value="ECO:0007669"/>
    <property type="project" value="Ensembl"/>
</dbReference>
<protein>
    <submittedName>
        <fullName evidence="3">DISC1 scaffold protein</fullName>
    </submittedName>
</protein>
<keyword evidence="1" id="KW-0175">Coiled coil</keyword>
<accession>A0A2I3N3L0</accession>
<organism evidence="3 4">
    <name type="scientific">Papio anubis</name>
    <name type="common">Olive baboon</name>
    <dbReference type="NCBI Taxonomy" id="9555"/>
    <lineage>
        <taxon>Eukaryota</taxon>
        <taxon>Metazoa</taxon>
        <taxon>Chordata</taxon>
        <taxon>Craniata</taxon>
        <taxon>Vertebrata</taxon>
        <taxon>Euteleostomi</taxon>
        <taxon>Mammalia</taxon>
        <taxon>Eutheria</taxon>
        <taxon>Euarchontoglires</taxon>
        <taxon>Primates</taxon>
        <taxon>Haplorrhini</taxon>
        <taxon>Catarrhini</taxon>
        <taxon>Cercopithecidae</taxon>
        <taxon>Cercopithecinae</taxon>
        <taxon>Papio</taxon>
    </lineage>
</organism>
<feature type="compositionally biased region" description="Polar residues" evidence="2">
    <location>
        <begin position="301"/>
        <end position="310"/>
    </location>
</feature>
<dbReference type="GO" id="GO:0005813">
    <property type="term" value="C:centrosome"/>
    <property type="evidence" value="ECO:0007669"/>
    <property type="project" value="Ensembl"/>
</dbReference>
<gene>
    <name evidence="3" type="primary">DISC1</name>
</gene>
<feature type="coiled-coil region" evidence="1">
    <location>
        <begin position="829"/>
        <end position="870"/>
    </location>
</feature>
<keyword evidence="4" id="KW-1185">Reference proteome</keyword>
<name>A0A2I3N3L0_PAPAN</name>
<feature type="region of interest" description="Disordered" evidence="2">
    <location>
        <begin position="549"/>
        <end position="579"/>
    </location>
</feature>
<feature type="compositionally biased region" description="Low complexity" evidence="2">
    <location>
        <begin position="670"/>
        <end position="683"/>
    </location>
</feature>
<feature type="coiled-coil region" evidence="1">
    <location>
        <begin position="740"/>
        <end position="767"/>
    </location>
</feature>
<dbReference type="PANTHER" id="PTHR14332">
    <property type="entry name" value="DISRUPTED IN SCHIZOPHRENIA 1 PROTEIN"/>
    <property type="match status" value="1"/>
</dbReference>
<evidence type="ECO:0000256" key="2">
    <source>
        <dbReference type="SAM" id="MobiDB-lite"/>
    </source>
</evidence>
<dbReference type="GO" id="GO:0001764">
    <property type="term" value="P:neuron migration"/>
    <property type="evidence" value="ECO:0007669"/>
    <property type="project" value="Ensembl"/>
</dbReference>
<proteinExistence type="predicted"/>
<dbReference type="STRING" id="9555.ENSPANP00000042598"/>
<dbReference type="GO" id="GO:1905515">
    <property type="term" value="P:non-motile cilium assembly"/>
    <property type="evidence" value="ECO:0007669"/>
    <property type="project" value="Ensembl"/>
</dbReference>
<evidence type="ECO:0000313" key="3">
    <source>
        <dbReference type="Ensembl" id="ENSPANP00000042598.2"/>
    </source>
</evidence>
<dbReference type="GO" id="GO:0030177">
    <property type="term" value="P:positive regulation of Wnt signaling pathway"/>
    <property type="evidence" value="ECO:0007669"/>
    <property type="project" value="Ensembl"/>
</dbReference>
<dbReference type="GO" id="GO:0000226">
    <property type="term" value="P:microtubule cytoskeleton organization"/>
    <property type="evidence" value="ECO:0007669"/>
    <property type="project" value="Ensembl"/>
</dbReference>
<dbReference type="Ensembl" id="ENSPANT00000049318.2">
    <property type="protein sequence ID" value="ENSPANP00000042598.2"/>
    <property type="gene ID" value="ENSPANG00000006042.3"/>
</dbReference>
<dbReference type="GO" id="GO:0098793">
    <property type="term" value="C:presynapse"/>
    <property type="evidence" value="ECO:0007669"/>
    <property type="project" value="Ensembl"/>
</dbReference>
<dbReference type="GO" id="GO:0097546">
    <property type="term" value="C:ciliary base"/>
    <property type="evidence" value="ECO:0007669"/>
    <property type="project" value="Ensembl"/>
</dbReference>
<dbReference type="GO" id="GO:0045111">
    <property type="term" value="C:intermediate filament cytoskeleton"/>
    <property type="evidence" value="ECO:0007669"/>
    <property type="project" value="Ensembl"/>
</dbReference>
<dbReference type="Bgee" id="ENSPANG00000006042">
    <property type="expression patterns" value="Expressed in gastrocnemius and 19 other cell types or tissues"/>
</dbReference>
<feature type="region of interest" description="Disordered" evidence="2">
    <location>
        <begin position="301"/>
        <end position="347"/>
    </location>
</feature>
<feature type="region of interest" description="Disordered" evidence="2">
    <location>
        <begin position="245"/>
        <end position="281"/>
    </location>
</feature>
<dbReference type="GO" id="GO:0014069">
    <property type="term" value="C:postsynaptic density"/>
    <property type="evidence" value="ECO:0007669"/>
    <property type="project" value="Ensembl"/>
</dbReference>
<reference evidence="3 4" key="1">
    <citation type="submission" date="2012-03" db="EMBL/GenBank/DDBJ databases">
        <title>Whole Genome Assembly of Papio anubis.</title>
        <authorList>
            <person name="Liu Y.L."/>
            <person name="Abraham K.A."/>
            <person name="Akbar H.A."/>
            <person name="Ali S.A."/>
            <person name="Anosike U.A."/>
            <person name="Aqrawi P.A."/>
            <person name="Arias F.A."/>
            <person name="Attaway T.A."/>
            <person name="Awwad R.A."/>
            <person name="Babu C.B."/>
            <person name="Bandaranaike D.B."/>
            <person name="Battles P.B."/>
            <person name="Bell A.B."/>
            <person name="Beltran B.B."/>
            <person name="Berhane-Mersha D.B."/>
            <person name="Bess C.B."/>
            <person name="Bickham C.B."/>
            <person name="Bolden T.B."/>
            <person name="Carter K.C."/>
            <person name="Chau D.C."/>
            <person name="Chavez A.C."/>
            <person name="Clerc-Blankenburg K.C."/>
            <person name="Coyle M.C."/>
            <person name="Dao M.D."/>
            <person name="Davila M.L.D."/>
            <person name="Davy-Carroll L.D."/>
            <person name="Denson S.D."/>
            <person name="Dinh H.D."/>
            <person name="Fernandez S.F."/>
            <person name="Fernando P.F."/>
            <person name="Forbes L.F."/>
            <person name="Francis C.F."/>
            <person name="Francisco L.F."/>
            <person name="Fu Q.F."/>
            <person name="Garcia-Iii R.G."/>
            <person name="Garrett T.G."/>
            <person name="Gross S.G."/>
            <person name="Gubbala S.G."/>
            <person name="Hirani K.H."/>
            <person name="Hogues M.H."/>
            <person name="Hollins B.H."/>
            <person name="Jackson L.J."/>
            <person name="Javaid M.J."/>
            <person name="Jhangiani S.J."/>
            <person name="Johnson A.J."/>
            <person name="Johnson B.J."/>
            <person name="Jones J.J."/>
            <person name="Joshi V.J."/>
            <person name="Kalu J.K."/>
            <person name="Khan N.K."/>
            <person name="Korchina V.K."/>
            <person name="Kovar C.K."/>
            <person name="Lago L.L."/>
            <person name="Lara F.L."/>
            <person name="Le T.-K.L."/>
            <person name="Lee S.L."/>
            <person name="Legall-Iii F.L."/>
            <person name="Lemon S.L."/>
            <person name="Liu J.L."/>
            <person name="Liu Y.-S.L."/>
            <person name="Liyanage D.L."/>
            <person name="Lopez J.L."/>
            <person name="Lorensuhewa L.L."/>
            <person name="Mata R.M."/>
            <person name="Mathew T.M."/>
            <person name="Mercado C.M."/>
            <person name="Mercado I.M."/>
            <person name="Morales K.M."/>
            <person name="Morgan M.M."/>
            <person name="Munidasa M.M."/>
            <person name="Ngo D.N."/>
            <person name="Nguyen L.N."/>
            <person name="Nguyen T.N."/>
            <person name="Nguyen N.N."/>
            <person name="Obregon M.O."/>
            <person name="Okwuonu G.O."/>
            <person name="Ongeri F.O."/>
            <person name="Onwere C.O."/>
            <person name="Osifeso I.O."/>
            <person name="Parra A.P."/>
            <person name="Patil S.P."/>
            <person name="Perez A.P."/>
            <person name="Perez Y.P."/>
            <person name="Pham C.P."/>
            <person name="Pu L.-L.P."/>
            <person name="Puazo M.P."/>
            <person name="Quiroz J.Q."/>
            <person name="Rouhana J.R."/>
            <person name="Ruiz M.R."/>
            <person name="Ruiz S.-J.R."/>
            <person name="Saada N.S."/>
            <person name="Santibanez J.S."/>
            <person name="Scheel M.S."/>
            <person name="Schneider B.S."/>
            <person name="Simmons D.S."/>
            <person name="Sisson I.S."/>
            <person name="Tang L.-Y.T."/>
            <person name="Thornton R.T."/>
            <person name="Tisius J.T."/>
            <person name="Toledanes G.T."/>
            <person name="Trejos Z.T."/>
            <person name="Usmani K.U."/>
            <person name="Varghese R.V."/>
            <person name="Vattathil S.V."/>
            <person name="Vee V.V."/>
            <person name="Walker D.W."/>
            <person name="Weissenberger G.W."/>
            <person name="White C.W."/>
            <person name="Williams A.W."/>
            <person name="Woodworth J.W."/>
            <person name="Wright R.W."/>
            <person name="Zhu Y.Z."/>
            <person name="Han Y.H."/>
            <person name="Newsham I.N."/>
            <person name="Nazareth L.N."/>
            <person name="Worley K.W."/>
            <person name="Muzny D.M."/>
            <person name="Rogers J.R."/>
            <person name="Gibbs R.G."/>
        </authorList>
    </citation>
    <scope>NUCLEOTIDE SEQUENCE [LARGE SCALE GENOMIC DNA]</scope>
</reference>
<feature type="region of interest" description="Disordered" evidence="2">
    <location>
        <begin position="199"/>
        <end position="229"/>
    </location>
</feature>
<dbReference type="PANTHER" id="PTHR14332:SF3">
    <property type="entry name" value="DISRUPTED IN SCHIZOPHRENIA 1 PROTEIN"/>
    <property type="match status" value="1"/>
</dbReference>
<evidence type="ECO:0000313" key="4">
    <source>
        <dbReference type="Proteomes" id="UP000028761"/>
    </source>
</evidence>
<feature type="coiled-coil region" evidence="1">
    <location>
        <begin position="978"/>
        <end position="1040"/>
    </location>
</feature>
<dbReference type="GO" id="GO:0005874">
    <property type="term" value="C:microtubule"/>
    <property type="evidence" value="ECO:0007669"/>
    <property type="project" value="TreeGrafter"/>
</dbReference>
<dbReference type="InterPro" id="IPR026081">
    <property type="entry name" value="DISC1"/>
</dbReference>